<protein>
    <submittedName>
        <fullName evidence="1">PQQ-binding-like beta-propeller repeat protein</fullName>
    </submittedName>
</protein>
<dbReference type="SUPFAM" id="SSF50978">
    <property type="entry name" value="WD40 repeat-like"/>
    <property type="match status" value="1"/>
</dbReference>
<dbReference type="EMBL" id="JAGSOJ010000004">
    <property type="protein sequence ID" value="MCM1991951.1"/>
    <property type="molecule type" value="Genomic_DNA"/>
</dbReference>
<dbReference type="PANTHER" id="PTHR34512">
    <property type="entry name" value="CELL SURFACE PROTEIN"/>
    <property type="match status" value="1"/>
</dbReference>
<proteinExistence type="predicted"/>
<dbReference type="SUPFAM" id="SSF50998">
    <property type="entry name" value="Quinoprotein alcohol dehydrogenase-like"/>
    <property type="match status" value="1"/>
</dbReference>
<comment type="caution">
    <text evidence="1">The sequence shown here is derived from an EMBL/GenBank/DDBJ whole genome shotgun (WGS) entry which is preliminary data.</text>
</comment>
<gene>
    <name evidence="1" type="ORF">KDK92_19595</name>
</gene>
<keyword evidence="2" id="KW-1185">Reference proteome</keyword>
<sequence>MCFSCKYSCFALDKYILAFDSSDYNSNQKIKVELFKDNKKLEFYSNFKKGISAYDYSEVPGVLTFRGDNHRSSPSYGYIEKKPKTLSVINKFRTSYLSWGGGAGWTGQPLIIQWPLSTLKHMNVYKEFKESQNFIEAICVSLDGHIYFFDLNSGKPSRDPINIHNPIKGTPSVDSRGYPLLYVGQGINETGEIGYRIYSLIDSSLLFFINGSDKLAFRGWGAFDSSPLLDKENDTLLLCGENGLFYNIKLNTEYNSKEGKISITPDIIKLRYSGDNIPRQGIESSPAVFENYLYFADNSGTIVCLDLRTLYPVWVNSNLDDTDSTITIDIQGDIPYLYCANEVDHQGTYGNVYLRKYNGLNGAIKLEKRIPAYSILGDHPVNGGALGTNIIGKNNLDDTVIFSIARYKTMNGGLIIALDKETFQEKWRIESPYYSWSSPVAVYSKNGQGYIINCDSKGNVQLIDGKTGKIIDSINLEGNIESSPAVFNDTIVVPSRNGNIYFLKVES</sequence>
<dbReference type="AlphaFoldDB" id="A0A9J6P5G2"/>
<dbReference type="Proteomes" id="UP001056429">
    <property type="component" value="Unassembled WGS sequence"/>
</dbReference>
<evidence type="ECO:0000313" key="2">
    <source>
        <dbReference type="Proteomes" id="UP001056429"/>
    </source>
</evidence>
<dbReference type="PANTHER" id="PTHR34512:SF30">
    <property type="entry name" value="OUTER MEMBRANE PROTEIN ASSEMBLY FACTOR BAMB"/>
    <property type="match status" value="1"/>
</dbReference>
<dbReference type="InterPro" id="IPR036322">
    <property type="entry name" value="WD40_repeat_dom_sf"/>
</dbReference>
<organism evidence="1 2">
    <name type="scientific">Oceanirhabdus seepicola</name>
    <dbReference type="NCBI Taxonomy" id="2828781"/>
    <lineage>
        <taxon>Bacteria</taxon>
        <taxon>Bacillati</taxon>
        <taxon>Bacillota</taxon>
        <taxon>Clostridia</taxon>
        <taxon>Eubacteriales</taxon>
        <taxon>Clostridiaceae</taxon>
        <taxon>Oceanirhabdus</taxon>
    </lineage>
</organism>
<reference evidence="1" key="2">
    <citation type="submission" date="2021-04" db="EMBL/GenBank/DDBJ databases">
        <authorList>
            <person name="Dong X."/>
        </authorList>
    </citation>
    <scope>NUCLEOTIDE SEQUENCE</scope>
    <source>
        <strain evidence="1">ZWT</strain>
    </source>
</reference>
<dbReference type="InterPro" id="IPR011047">
    <property type="entry name" value="Quinoprotein_ADH-like_sf"/>
</dbReference>
<reference evidence="1" key="1">
    <citation type="journal article" date="2021" name="mSystems">
        <title>Bacteria and Archaea Synergistically Convert Glycine Betaine to Biogenic Methane in the Formosa Cold Seep of the South China Sea.</title>
        <authorList>
            <person name="Li L."/>
            <person name="Zhang W."/>
            <person name="Zhang S."/>
            <person name="Song L."/>
            <person name="Sun Q."/>
            <person name="Zhang H."/>
            <person name="Xiang H."/>
            <person name="Dong X."/>
        </authorList>
    </citation>
    <scope>NUCLEOTIDE SEQUENCE</scope>
    <source>
        <strain evidence="1">ZWT</strain>
    </source>
</reference>
<dbReference type="RefSeq" id="WP_250861084.1">
    <property type="nucleotide sequence ID" value="NZ_JAGSOJ010000004.1"/>
</dbReference>
<evidence type="ECO:0000313" key="1">
    <source>
        <dbReference type="EMBL" id="MCM1991951.1"/>
    </source>
</evidence>
<dbReference type="InterPro" id="IPR015943">
    <property type="entry name" value="WD40/YVTN_repeat-like_dom_sf"/>
</dbReference>
<dbReference type="Gene3D" id="2.130.10.10">
    <property type="entry name" value="YVTN repeat-like/Quinoprotein amine dehydrogenase"/>
    <property type="match status" value="2"/>
</dbReference>
<name>A0A9J6P5G2_9CLOT</name>
<accession>A0A9J6P5G2</accession>